<dbReference type="Gene3D" id="2.40.50.100">
    <property type="match status" value="1"/>
</dbReference>
<dbReference type="Gene3D" id="1.10.287.470">
    <property type="entry name" value="Helix hairpin bin"/>
    <property type="match status" value="1"/>
</dbReference>
<dbReference type="SUPFAM" id="SSF111369">
    <property type="entry name" value="HlyD-like secretion proteins"/>
    <property type="match status" value="1"/>
</dbReference>
<dbReference type="AlphaFoldDB" id="A0A326RZB3"/>
<dbReference type="RefSeq" id="WP_111390904.1">
    <property type="nucleotide sequence ID" value="NZ_QKTX01000001.1"/>
</dbReference>
<evidence type="ECO:0000259" key="3">
    <source>
        <dbReference type="Pfam" id="PF25954"/>
    </source>
</evidence>
<feature type="domain" description="CusB-like beta-barrel" evidence="3">
    <location>
        <begin position="241"/>
        <end position="293"/>
    </location>
</feature>
<evidence type="ECO:0000313" key="4">
    <source>
        <dbReference type="EMBL" id="PZV87211.1"/>
    </source>
</evidence>
<keyword evidence="5" id="KW-1185">Reference proteome</keyword>
<accession>A0A326RZB3</accession>
<dbReference type="PANTHER" id="PTHR30469">
    <property type="entry name" value="MULTIDRUG RESISTANCE PROTEIN MDTA"/>
    <property type="match status" value="1"/>
</dbReference>
<dbReference type="Gene3D" id="2.40.420.20">
    <property type="match status" value="1"/>
</dbReference>
<organism evidence="4 5">
    <name type="scientific">Algoriphagus aquaeductus</name>
    <dbReference type="NCBI Taxonomy" id="475299"/>
    <lineage>
        <taxon>Bacteria</taxon>
        <taxon>Pseudomonadati</taxon>
        <taxon>Bacteroidota</taxon>
        <taxon>Cytophagia</taxon>
        <taxon>Cytophagales</taxon>
        <taxon>Cyclobacteriaceae</taxon>
        <taxon>Algoriphagus</taxon>
    </lineage>
</organism>
<dbReference type="GO" id="GO:1990281">
    <property type="term" value="C:efflux pump complex"/>
    <property type="evidence" value="ECO:0007669"/>
    <property type="project" value="TreeGrafter"/>
</dbReference>
<dbReference type="Gene3D" id="2.40.30.170">
    <property type="match status" value="1"/>
</dbReference>
<keyword evidence="2" id="KW-0732">Signal</keyword>
<protein>
    <submittedName>
        <fullName evidence="4">Multidrug resistance efflux pump</fullName>
    </submittedName>
</protein>
<feature type="signal peptide" evidence="2">
    <location>
        <begin position="1"/>
        <end position="23"/>
    </location>
</feature>
<feature type="coiled-coil region" evidence="1">
    <location>
        <begin position="158"/>
        <end position="203"/>
    </location>
</feature>
<comment type="caution">
    <text evidence="4">The sequence shown here is derived from an EMBL/GenBank/DDBJ whole genome shotgun (WGS) entry which is preliminary data.</text>
</comment>
<keyword evidence="1" id="KW-0175">Coiled coil</keyword>
<evidence type="ECO:0000256" key="1">
    <source>
        <dbReference type="SAM" id="Coils"/>
    </source>
</evidence>
<dbReference type="PROSITE" id="PS51257">
    <property type="entry name" value="PROKAR_LIPOPROTEIN"/>
    <property type="match status" value="1"/>
</dbReference>
<sequence>MNKLHLKFSNLFFFILSSAALMACSEVPTQTPQVKSVTEAVYASGYLEAMGQAEIRAQVEGVLLESFVQEGEPVRKGQLLFTLSGVALDSRLQSAKTAFEVAQRNASDSGPVIQEAVKGVAIAKEQFVNDSLTWVRQSNLYAQKAVSSSTYENSRKAYESSRQSLERSQSQLKSKRDQVIRELEASRKDLRMIQDELDFYQVKSDRDGIFYESVFSPGELVKKGDVLAIIGSDQGYLGSLKIDEKDISRVSLGQQVLLEMDAFPDQTFQAKVTKIYSRIDPIDQMLRVDVALIDKLPTVLTGLALEANILIREKSDALVIPGNLLLPGDSVRVLKEGKEIKVKVTTGIRTLSEVEILEGITAESNLIKP</sequence>
<evidence type="ECO:0000256" key="2">
    <source>
        <dbReference type="SAM" id="SignalP"/>
    </source>
</evidence>
<dbReference type="Pfam" id="PF25954">
    <property type="entry name" value="Beta-barrel_RND_2"/>
    <property type="match status" value="1"/>
</dbReference>
<proteinExistence type="predicted"/>
<feature type="chain" id="PRO_5016378258" evidence="2">
    <location>
        <begin position="24"/>
        <end position="369"/>
    </location>
</feature>
<gene>
    <name evidence="4" type="ORF">CLV31_10183</name>
</gene>
<reference evidence="4 5" key="1">
    <citation type="submission" date="2018-06" db="EMBL/GenBank/DDBJ databases">
        <title>Genomic Encyclopedia of Archaeal and Bacterial Type Strains, Phase II (KMG-II): from individual species to whole genera.</title>
        <authorList>
            <person name="Goeker M."/>
        </authorList>
    </citation>
    <scope>NUCLEOTIDE SEQUENCE [LARGE SCALE GENOMIC DNA]</scope>
    <source>
        <strain evidence="4 5">T4</strain>
    </source>
</reference>
<dbReference type="PANTHER" id="PTHR30469:SF15">
    <property type="entry name" value="HLYD FAMILY OF SECRETION PROTEINS"/>
    <property type="match status" value="1"/>
</dbReference>
<dbReference type="EMBL" id="QKTX01000001">
    <property type="protein sequence ID" value="PZV87211.1"/>
    <property type="molecule type" value="Genomic_DNA"/>
</dbReference>
<dbReference type="PRINTS" id="PR01490">
    <property type="entry name" value="RTXTOXIND"/>
</dbReference>
<dbReference type="Proteomes" id="UP000248917">
    <property type="component" value="Unassembled WGS sequence"/>
</dbReference>
<dbReference type="OrthoDB" id="869610at2"/>
<name>A0A326RZB3_9BACT</name>
<dbReference type="GO" id="GO:0015562">
    <property type="term" value="F:efflux transmembrane transporter activity"/>
    <property type="evidence" value="ECO:0007669"/>
    <property type="project" value="TreeGrafter"/>
</dbReference>
<evidence type="ECO:0000313" key="5">
    <source>
        <dbReference type="Proteomes" id="UP000248917"/>
    </source>
</evidence>
<dbReference type="InterPro" id="IPR058792">
    <property type="entry name" value="Beta-barrel_RND_2"/>
</dbReference>